<accession>W1NJ24</accession>
<dbReference type="AlphaFoldDB" id="W1NJ24"/>
<sequence>MCANGCALLVTTAWDQFKCTVFTGCTCMCAFTLAMCTCLPATDPCTGPAGAQAPHACAASHALVVACGGSLVVDRRANRFGQLMHQVHDPITSVRAERIPE</sequence>
<protein>
    <submittedName>
        <fullName evidence="1">Uncharacterized protein</fullName>
    </submittedName>
</protein>
<dbReference type="HOGENOM" id="CLU_2295440_0_0_1"/>
<name>W1NJ24_AMBTC</name>
<evidence type="ECO:0000313" key="2">
    <source>
        <dbReference type="Proteomes" id="UP000017836"/>
    </source>
</evidence>
<organism evidence="1 2">
    <name type="scientific">Amborella trichopoda</name>
    <dbReference type="NCBI Taxonomy" id="13333"/>
    <lineage>
        <taxon>Eukaryota</taxon>
        <taxon>Viridiplantae</taxon>
        <taxon>Streptophyta</taxon>
        <taxon>Embryophyta</taxon>
        <taxon>Tracheophyta</taxon>
        <taxon>Spermatophyta</taxon>
        <taxon>Magnoliopsida</taxon>
        <taxon>Amborellales</taxon>
        <taxon>Amborellaceae</taxon>
        <taxon>Amborella</taxon>
    </lineage>
</organism>
<keyword evidence="2" id="KW-1185">Reference proteome</keyword>
<evidence type="ECO:0000313" key="1">
    <source>
        <dbReference type="EMBL" id="ERM95471.1"/>
    </source>
</evidence>
<gene>
    <name evidence="1" type="ORF">AMTR_s00008p00262930</name>
</gene>
<dbReference type="EMBL" id="KI397486">
    <property type="protein sequence ID" value="ERM95471.1"/>
    <property type="molecule type" value="Genomic_DNA"/>
</dbReference>
<proteinExistence type="predicted"/>
<dbReference type="Proteomes" id="UP000017836">
    <property type="component" value="Unassembled WGS sequence"/>
</dbReference>
<reference evidence="2" key="1">
    <citation type="journal article" date="2013" name="Science">
        <title>The Amborella genome and the evolution of flowering plants.</title>
        <authorList>
            <consortium name="Amborella Genome Project"/>
        </authorList>
    </citation>
    <scope>NUCLEOTIDE SEQUENCE [LARGE SCALE GENOMIC DNA]</scope>
</reference>
<dbReference type="Gramene" id="ERM95471">
    <property type="protein sequence ID" value="ERM95471"/>
    <property type="gene ID" value="AMTR_s00008p00262930"/>
</dbReference>